<comment type="function">
    <text evidence="2">Antitoxin component of a type II toxin-antitoxin (TA) system.</text>
</comment>
<dbReference type="RefSeq" id="WP_183495972.1">
    <property type="nucleotide sequence ID" value="NZ_JACIFF010000005.1"/>
</dbReference>
<evidence type="ECO:0000256" key="1">
    <source>
        <dbReference type="ARBA" id="ARBA00009981"/>
    </source>
</evidence>
<dbReference type="InterPro" id="IPR006442">
    <property type="entry name" value="Antitoxin_Phd/YefM"/>
</dbReference>
<dbReference type="EMBL" id="JACIFF010000005">
    <property type="protein sequence ID" value="MBB4079745.1"/>
    <property type="molecule type" value="Genomic_DNA"/>
</dbReference>
<accession>A0A840E807</accession>
<dbReference type="SUPFAM" id="SSF143120">
    <property type="entry name" value="YefM-like"/>
    <property type="match status" value="1"/>
</dbReference>
<dbReference type="PANTHER" id="PTHR33713:SF6">
    <property type="entry name" value="ANTITOXIN YEFM"/>
    <property type="match status" value="1"/>
</dbReference>
<dbReference type="AlphaFoldDB" id="A0A840E807"/>
<protein>
    <recommendedName>
        <fullName evidence="2">Antitoxin</fullName>
    </recommendedName>
</protein>
<reference evidence="3 4" key="1">
    <citation type="submission" date="2020-08" db="EMBL/GenBank/DDBJ databases">
        <title>Genomic Encyclopedia of Type Strains, Phase IV (KMG-IV): sequencing the most valuable type-strain genomes for metagenomic binning, comparative biology and taxonomic classification.</title>
        <authorList>
            <person name="Goeker M."/>
        </authorList>
    </citation>
    <scope>NUCLEOTIDE SEQUENCE [LARGE SCALE GENOMIC DNA]</scope>
    <source>
        <strain evidence="3 4">DSM 105137</strain>
    </source>
</reference>
<proteinExistence type="inferred from homology"/>
<evidence type="ECO:0000313" key="4">
    <source>
        <dbReference type="Proteomes" id="UP000576209"/>
    </source>
</evidence>
<evidence type="ECO:0000256" key="2">
    <source>
        <dbReference type="RuleBase" id="RU362080"/>
    </source>
</evidence>
<sequence length="90" mass="10140">MQAITVSKFRSNMKHYLDHVEESNDTVVIPRSGNDREGVVLMSLADYNSLMETLHLKSSPMNHQRLLEGVRQVEAGITTVKSLTDLDRAI</sequence>
<dbReference type="PANTHER" id="PTHR33713">
    <property type="entry name" value="ANTITOXIN YAFN-RELATED"/>
    <property type="match status" value="1"/>
</dbReference>
<gene>
    <name evidence="3" type="ORF">GGR28_002370</name>
</gene>
<dbReference type="InterPro" id="IPR036165">
    <property type="entry name" value="YefM-like_sf"/>
</dbReference>
<organism evidence="3 4">
    <name type="scientific">Neolewinella aquimaris</name>
    <dbReference type="NCBI Taxonomy" id="1835722"/>
    <lineage>
        <taxon>Bacteria</taxon>
        <taxon>Pseudomonadati</taxon>
        <taxon>Bacteroidota</taxon>
        <taxon>Saprospiria</taxon>
        <taxon>Saprospirales</taxon>
        <taxon>Lewinellaceae</taxon>
        <taxon>Neolewinella</taxon>
    </lineage>
</organism>
<comment type="similarity">
    <text evidence="1 2">Belongs to the phD/YefM antitoxin family.</text>
</comment>
<dbReference type="Pfam" id="PF02604">
    <property type="entry name" value="PhdYeFM_antitox"/>
    <property type="match status" value="1"/>
</dbReference>
<dbReference type="Proteomes" id="UP000576209">
    <property type="component" value="Unassembled WGS sequence"/>
</dbReference>
<comment type="caution">
    <text evidence="3">The sequence shown here is derived from an EMBL/GenBank/DDBJ whole genome shotgun (WGS) entry which is preliminary data.</text>
</comment>
<name>A0A840E807_9BACT</name>
<dbReference type="InterPro" id="IPR051405">
    <property type="entry name" value="phD/YefM_antitoxin"/>
</dbReference>
<keyword evidence="4" id="KW-1185">Reference proteome</keyword>
<dbReference type="Gene3D" id="6.10.250.330">
    <property type="match status" value="1"/>
</dbReference>
<dbReference type="NCBIfam" id="TIGR01552">
    <property type="entry name" value="phd_fam"/>
    <property type="match status" value="1"/>
</dbReference>
<dbReference type="Gene3D" id="3.40.1620.10">
    <property type="entry name" value="YefM-like domain"/>
    <property type="match status" value="1"/>
</dbReference>
<evidence type="ECO:0000313" key="3">
    <source>
        <dbReference type="EMBL" id="MBB4079745.1"/>
    </source>
</evidence>